<protein>
    <submittedName>
        <fullName evidence="1">DUF3291 domain-containing protein</fullName>
    </submittedName>
</protein>
<dbReference type="EMBL" id="JBHUHY010000007">
    <property type="protein sequence ID" value="MFD2187153.1"/>
    <property type="molecule type" value="Genomic_DNA"/>
</dbReference>
<evidence type="ECO:0000313" key="2">
    <source>
        <dbReference type="Proteomes" id="UP001597344"/>
    </source>
</evidence>
<name>A0ABW5AW14_9FLAO</name>
<keyword evidence="2" id="KW-1185">Reference proteome</keyword>
<reference evidence="2" key="1">
    <citation type="journal article" date="2019" name="Int. J. Syst. Evol. Microbiol.">
        <title>The Global Catalogue of Microorganisms (GCM) 10K type strain sequencing project: providing services to taxonomists for standard genome sequencing and annotation.</title>
        <authorList>
            <consortium name="The Broad Institute Genomics Platform"/>
            <consortium name="The Broad Institute Genome Sequencing Center for Infectious Disease"/>
            <person name="Wu L."/>
            <person name="Ma J."/>
        </authorList>
    </citation>
    <scope>NUCLEOTIDE SEQUENCE [LARGE SCALE GENOMIC DNA]</scope>
    <source>
        <strain evidence="2">DT92</strain>
    </source>
</reference>
<proteinExistence type="predicted"/>
<evidence type="ECO:0000313" key="1">
    <source>
        <dbReference type="EMBL" id="MFD2187153.1"/>
    </source>
</evidence>
<gene>
    <name evidence="1" type="ORF">ACFSJT_10160</name>
</gene>
<organism evidence="1 2">
    <name type="scientific">Aquimarina celericrescens</name>
    <dbReference type="NCBI Taxonomy" id="1964542"/>
    <lineage>
        <taxon>Bacteria</taxon>
        <taxon>Pseudomonadati</taxon>
        <taxon>Bacteroidota</taxon>
        <taxon>Flavobacteriia</taxon>
        <taxon>Flavobacteriales</taxon>
        <taxon>Flavobacteriaceae</taxon>
        <taxon>Aquimarina</taxon>
    </lineage>
</organism>
<comment type="caution">
    <text evidence="1">The sequence shown here is derived from an EMBL/GenBank/DDBJ whole genome shotgun (WGS) entry which is preliminary data.</text>
</comment>
<dbReference type="RefSeq" id="WP_378320148.1">
    <property type="nucleotide sequence ID" value="NZ_JBHUHY010000007.1"/>
</dbReference>
<sequence>MEQVTTLTLFKYSNLWTKIWAFHMMLLMPSKLKRLSGQTFFRLMGSGKNGFEPSPDWSVYALIQVWENEKAADLFFNKSKIITRFQGKASDIWTVYLKNITSKGLWTGCQPFTKSDSISSSNNAIVVITRATIKLNRLVDFWKYVPKSRTPLRNQKGLIFAKGIGAKPFIQMATFSLWNDKKALLDYAYKTSGHIEAIRKTRILDWYHEELFARFQPYKTMGKWENINPVIF</sequence>
<dbReference type="Proteomes" id="UP001597344">
    <property type="component" value="Unassembled WGS sequence"/>
</dbReference>
<dbReference type="CDD" id="cd21650">
    <property type="entry name" value="CrtA-like"/>
    <property type="match status" value="1"/>
</dbReference>
<accession>A0ABW5AW14</accession>
<dbReference type="InterPro" id="IPR049574">
    <property type="entry name" value="CrtA-like"/>
</dbReference>